<gene>
    <name evidence="10" type="ORF">NGF19_14465</name>
</gene>
<keyword evidence="6" id="KW-0051">Antiviral defense</keyword>
<evidence type="ECO:0000256" key="3">
    <source>
        <dbReference type="ARBA" id="ARBA00022692"/>
    </source>
</evidence>
<keyword evidence="7 8" id="KW-0472">Membrane</keyword>
<protein>
    <submittedName>
        <fullName evidence="10">DUF5706 domain-containing protein</fullName>
    </submittedName>
</protein>
<feature type="domain" description="Pycsar effector protein" evidence="9">
    <location>
        <begin position="15"/>
        <end position="170"/>
    </location>
</feature>
<evidence type="ECO:0000256" key="6">
    <source>
        <dbReference type="ARBA" id="ARBA00023118"/>
    </source>
</evidence>
<keyword evidence="2" id="KW-1003">Cell membrane</keyword>
<comment type="subcellular location">
    <subcellularLocation>
        <location evidence="1">Cell membrane</location>
    </subcellularLocation>
</comment>
<sequence length="172" mass="18441">MSEGERLTREEATKHAWQVHAALTEWTRTADAKASFALAMESAALAAVVAMSGPGQRLGRVSGALPETALWTGLTLLALAAVLAVLAVVPRHDHDGRARSAHADDFLFYGHIRHHTPAELADSLSRHEPLPALTRQMVAMSRILWTKQRLVRQSLLCAVGGCLLIAVGALTG</sequence>
<dbReference type="Proteomes" id="UP001523219">
    <property type="component" value="Unassembled WGS sequence"/>
</dbReference>
<keyword evidence="3 8" id="KW-0812">Transmembrane</keyword>
<proteinExistence type="predicted"/>
<dbReference type="InterPro" id="IPR043760">
    <property type="entry name" value="PycTM_dom"/>
</dbReference>
<dbReference type="RefSeq" id="WP_252425282.1">
    <property type="nucleotide sequence ID" value="NZ_JAMWMR010000010.1"/>
</dbReference>
<keyword evidence="5 8" id="KW-1133">Transmembrane helix</keyword>
<evidence type="ECO:0000256" key="2">
    <source>
        <dbReference type="ARBA" id="ARBA00022475"/>
    </source>
</evidence>
<evidence type="ECO:0000256" key="4">
    <source>
        <dbReference type="ARBA" id="ARBA00022741"/>
    </source>
</evidence>
<reference evidence="10 11" key="1">
    <citation type="submission" date="2022-05" db="EMBL/GenBank/DDBJ databases">
        <title>Streptomyces sp. nov. RY43-2 isolated from soil of a peat swamp forest.</title>
        <authorList>
            <person name="Kanchanasin P."/>
            <person name="Tanasupawat S."/>
            <person name="Phongsopitanun W."/>
        </authorList>
    </citation>
    <scope>NUCLEOTIDE SEQUENCE [LARGE SCALE GENOMIC DNA]</scope>
    <source>
        <strain evidence="10 11">RY43-2</strain>
    </source>
</reference>
<dbReference type="Pfam" id="PF18967">
    <property type="entry name" value="PycTM"/>
    <property type="match status" value="1"/>
</dbReference>
<evidence type="ECO:0000256" key="8">
    <source>
        <dbReference type="SAM" id="Phobius"/>
    </source>
</evidence>
<evidence type="ECO:0000256" key="1">
    <source>
        <dbReference type="ARBA" id="ARBA00004236"/>
    </source>
</evidence>
<comment type="caution">
    <text evidence="10">The sequence shown here is derived from an EMBL/GenBank/DDBJ whole genome shotgun (WGS) entry which is preliminary data.</text>
</comment>
<feature type="transmembrane region" description="Helical" evidence="8">
    <location>
        <begin position="150"/>
        <end position="170"/>
    </location>
</feature>
<name>A0ABT0ZEI5_9ACTN</name>
<organism evidence="10 11">
    <name type="scientific">Streptomyces macrolidinus</name>
    <dbReference type="NCBI Taxonomy" id="2952607"/>
    <lineage>
        <taxon>Bacteria</taxon>
        <taxon>Bacillati</taxon>
        <taxon>Actinomycetota</taxon>
        <taxon>Actinomycetes</taxon>
        <taxon>Kitasatosporales</taxon>
        <taxon>Streptomycetaceae</taxon>
        <taxon>Streptomyces</taxon>
    </lineage>
</organism>
<evidence type="ECO:0000313" key="11">
    <source>
        <dbReference type="Proteomes" id="UP001523219"/>
    </source>
</evidence>
<feature type="transmembrane region" description="Helical" evidence="8">
    <location>
        <begin position="68"/>
        <end position="89"/>
    </location>
</feature>
<evidence type="ECO:0000259" key="9">
    <source>
        <dbReference type="Pfam" id="PF18967"/>
    </source>
</evidence>
<keyword evidence="11" id="KW-1185">Reference proteome</keyword>
<evidence type="ECO:0000313" key="10">
    <source>
        <dbReference type="EMBL" id="MCN9241980.1"/>
    </source>
</evidence>
<feature type="transmembrane region" description="Helical" evidence="8">
    <location>
        <begin position="36"/>
        <end position="56"/>
    </location>
</feature>
<accession>A0ABT0ZEI5</accession>
<dbReference type="EMBL" id="JAMWMR010000010">
    <property type="protein sequence ID" value="MCN9241980.1"/>
    <property type="molecule type" value="Genomic_DNA"/>
</dbReference>
<keyword evidence="4" id="KW-0547">Nucleotide-binding</keyword>
<evidence type="ECO:0000256" key="5">
    <source>
        <dbReference type="ARBA" id="ARBA00022989"/>
    </source>
</evidence>
<evidence type="ECO:0000256" key="7">
    <source>
        <dbReference type="ARBA" id="ARBA00023136"/>
    </source>
</evidence>